<dbReference type="SMART" id="SM01118">
    <property type="entry name" value="CYTH"/>
    <property type="match status" value="1"/>
</dbReference>
<dbReference type="GO" id="GO:0005525">
    <property type="term" value="F:GTP binding"/>
    <property type="evidence" value="ECO:0007669"/>
    <property type="project" value="TreeGrafter"/>
</dbReference>
<dbReference type="SUPFAM" id="SSF47413">
    <property type="entry name" value="lambda repressor-like DNA-binding domains"/>
    <property type="match status" value="1"/>
</dbReference>
<protein>
    <submittedName>
        <fullName evidence="3">AAA family ATPase</fullName>
    </submittedName>
</protein>
<evidence type="ECO:0000259" key="1">
    <source>
        <dbReference type="PROSITE" id="PS50943"/>
    </source>
</evidence>
<dbReference type="Pfam" id="PF01928">
    <property type="entry name" value="CYTH"/>
    <property type="match status" value="1"/>
</dbReference>
<dbReference type="InterPro" id="IPR023577">
    <property type="entry name" value="CYTH_domain"/>
</dbReference>
<dbReference type="InterPro" id="IPR038727">
    <property type="entry name" value="NadR/Ttd14_AAA_dom"/>
</dbReference>
<dbReference type="Pfam" id="PF13521">
    <property type="entry name" value="AAA_28"/>
    <property type="match status" value="1"/>
</dbReference>
<keyword evidence="4" id="KW-1185">Reference proteome</keyword>
<dbReference type="Gene3D" id="1.10.260.40">
    <property type="entry name" value="lambda repressor-like DNA-binding domains"/>
    <property type="match status" value="1"/>
</dbReference>
<dbReference type="PROSITE" id="PS50943">
    <property type="entry name" value="HTH_CROC1"/>
    <property type="match status" value="1"/>
</dbReference>
<dbReference type="InterPro" id="IPR010982">
    <property type="entry name" value="Lambda_DNA-bd_dom_sf"/>
</dbReference>
<feature type="domain" description="CYTH" evidence="2">
    <location>
        <begin position="306"/>
        <end position="464"/>
    </location>
</feature>
<name>A0AAP4BB27_9FIRM</name>
<dbReference type="RefSeq" id="WP_283230479.1">
    <property type="nucleotide sequence ID" value="NZ_JASGBQ010000006.1"/>
</dbReference>
<dbReference type="SUPFAM" id="SSF55154">
    <property type="entry name" value="CYTH-like phosphatases"/>
    <property type="match status" value="1"/>
</dbReference>
<comment type="caution">
    <text evidence="3">The sequence shown here is derived from an EMBL/GenBank/DDBJ whole genome shotgun (WGS) entry which is preliminary data.</text>
</comment>
<dbReference type="GO" id="GO:0003677">
    <property type="term" value="F:DNA binding"/>
    <property type="evidence" value="ECO:0007669"/>
    <property type="project" value="InterPro"/>
</dbReference>
<evidence type="ECO:0000313" key="3">
    <source>
        <dbReference type="EMBL" id="MDI9241973.1"/>
    </source>
</evidence>
<proteinExistence type="predicted"/>
<dbReference type="InterPro" id="IPR027417">
    <property type="entry name" value="P-loop_NTPase"/>
</dbReference>
<reference evidence="3 4" key="1">
    <citation type="submission" date="2023-05" db="EMBL/GenBank/DDBJ databases">
        <title>[ruminococcus] sp. nov., isolated from a pig farm feces dump.</title>
        <authorList>
            <person name="Chang Y.-H."/>
        </authorList>
    </citation>
    <scope>NUCLEOTIDE SEQUENCE [LARGE SCALE GENOMIC DNA]</scope>
    <source>
        <strain evidence="3 4">YH-rum2234</strain>
    </source>
</reference>
<dbReference type="Proteomes" id="UP001300383">
    <property type="component" value="Unassembled WGS sequence"/>
</dbReference>
<dbReference type="GO" id="GO:0035091">
    <property type="term" value="F:phosphatidylinositol binding"/>
    <property type="evidence" value="ECO:0007669"/>
    <property type="project" value="TreeGrafter"/>
</dbReference>
<dbReference type="CDD" id="cd00093">
    <property type="entry name" value="HTH_XRE"/>
    <property type="match status" value="1"/>
</dbReference>
<dbReference type="InterPro" id="IPR053227">
    <property type="entry name" value="TRPL-trafficking_regulator"/>
</dbReference>
<evidence type="ECO:0000313" key="4">
    <source>
        <dbReference type="Proteomes" id="UP001300383"/>
    </source>
</evidence>
<sequence length="464" mass="53544">MDILPVFDTSALPWSVFFYIIGLTERRWDFMNDYTFGNKISELRRGLNLSQRELAEKVGVTNKAVSKWETGKSKPTTNVIRKLASLFNLDVEELLCMREEGREMKISKIVITGGPCAGKSTAMSWVQNAFTQMGYTVLFVPETATELITGGVAPWTCESNVEYQKCQMKLQIEKEKIFEQAAHTMLNDKVLIVCDRGMLDNKAYMNDLEFSEAVRFIQSNEVELRDSYDAVFHLVTAAKGAEEFYTTANNSARTETVEEAAALDDKLISAWTGHPHFRVIDNTMTFEDKMKKLVAEIASFLGEPEPYEIERKYLIEYPDIKWLENHPSCQRIEIIQTYLNSAADEEVRVRQRGIGGNYIYFQTVKRKVSDVKRVEIERRLSQAEYLKLLMEADTTRRQIRKTRYCLTYENQYFEIDLYPFWNDKAIAEIELSDENTSIVFPEQIKVIKEVTDDDAYKNAALAKL</sequence>
<dbReference type="GO" id="GO:0070300">
    <property type="term" value="F:phosphatidic acid binding"/>
    <property type="evidence" value="ECO:0007669"/>
    <property type="project" value="TreeGrafter"/>
</dbReference>
<dbReference type="InterPro" id="IPR033469">
    <property type="entry name" value="CYTH-like_dom_sf"/>
</dbReference>
<accession>A0AAP4BB27</accession>
<dbReference type="PROSITE" id="PS51707">
    <property type="entry name" value="CYTH"/>
    <property type="match status" value="1"/>
</dbReference>
<evidence type="ECO:0000259" key="2">
    <source>
        <dbReference type="PROSITE" id="PS51707"/>
    </source>
</evidence>
<dbReference type="SMART" id="SM00530">
    <property type="entry name" value="HTH_XRE"/>
    <property type="match status" value="1"/>
</dbReference>
<dbReference type="InterPro" id="IPR001387">
    <property type="entry name" value="Cro/C1-type_HTH"/>
</dbReference>
<dbReference type="Gene3D" id="2.40.320.10">
    <property type="entry name" value="Hypothetical Protein Pfu-838710-001"/>
    <property type="match status" value="1"/>
</dbReference>
<dbReference type="Gene3D" id="3.40.50.300">
    <property type="entry name" value="P-loop containing nucleotide triphosphate hydrolases"/>
    <property type="match status" value="1"/>
</dbReference>
<dbReference type="SUPFAM" id="SSF52540">
    <property type="entry name" value="P-loop containing nucleoside triphosphate hydrolases"/>
    <property type="match status" value="1"/>
</dbReference>
<dbReference type="PANTHER" id="PTHR34932">
    <property type="entry name" value="TRPL TRANSLOCATION DEFECT PROTEIN 14"/>
    <property type="match status" value="1"/>
</dbReference>
<dbReference type="AlphaFoldDB" id="A0AAP4BB27"/>
<organism evidence="3 4">
    <name type="scientific">Fusibacillus kribbianus</name>
    <dbReference type="NCBI Taxonomy" id="3044208"/>
    <lineage>
        <taxon>Bacteria</taxon>
        <taxon>Bacillati</taxon>
        <taxon>Bacillota</taxon>
        <taxon>Clostridia</taxon>
        <taxon>Lachnospirales</taxon>
        <taxon>Lachnospiraceae</taxon>
        <taxon>Fusibacillus</taxon>
    </lineage>
</organism>
<dbReference type="PANTHER" id="PTHR34932:SF1">
    <property type="entry name" value="TRPL TRANSLOCATION DEFECT PROTEIN 14"/>
    <property type="match status" value="1"/>
</dbReference>
<gene>
    <name evidence="3" type="ORF">QJ036_05695</name>
</gene>
<dbReference type="Pfam" id="PF01381">
    <property type="entry name" value="HTH_3"/>
    <property type="match status" value="1"/>
</dbReference>
<feature type="domain" description="HTH cro/C1-type" evidence="1">
    <location>
        <begin position="40"/>
        <end position="94"/>
    </location>
</feature>
<dbReference type="EMBL" id="JASGBQ010000006">
    <property type="protein sequence ID" value="MDI9241973.1"/>
    <property type="molecule type" value="Genomic_DNA"/>
</dbReference>